<dbReference type="SUPFAM" id="SSF52540">
    <property type="entry name" value="P-loop containing nucleoside triphosphate hydrolases"/>
    <property type="match status" value="1"/>
</dbReference>
<dbReference type="EMBL" id="JANIBM010000007">
    <property type="protein sequence ID" value="MCQ8181187.1"/>
    <property type="molecule type" value="Genomic_DNA"/>
</dbReference>
<sequence>MESPVSELQDTSILRKTPRVLVFASGKSGVGKSSLVGNLAAALAARGAGVCIIDADTGLSNTGNLLGLRPAFGLEQLADGEKTLAEAIVKTHEGVAILPGAQILLGRPMAPDQRSNLDRIVRELEGQYDYFFIDLPAVLTEKVLQFVEAAKYAFLLVSADPAALTDSFSLLKALNARNYRGSLRVVVNQAADYPTATETYRRFAAVSEKCLKQKVEYGGFVVRDENVPKAVALQMTVIDLAANSPASRCLFSLADNIVKHIGSDREAPGLADYWLRLLTAAPVPPASAATMEIAGAAEPQFDLRGAVRARSVPAGCDSPQRLLADIKSQALDQAVLEQFTGAFVEAYYEQFGTFPQAFKALFYRWLEAENYAAPRLLELAATLDALYAMHHQTPMYNLPEAVARLLAQVQDQPEQHRDAIEQLRAAFRQAYQCDPFDAEQVLLASITSEEFTEQRFEDLLQKLRDAFQARFKRPYQNQYELLLNSTVEALNAMAVDQQNLQEEFAILMHGFQSLCSRREKLLAAIKTVQDKTLPFAPPASMDR</sequence>
<evidence type="ECO:0000256" key="1">
    <source>
        <dbReference type="ARBA" id="ARBA00022741"/>
    </source>
</evidence>
<feature type="domain" description="CobQ/CobB/MinD/ParA nucleotide binding" evidence="3">
    <location>
        <begin position="22"/>
        <end position="236"/>
    </location>
</feature>
<proteinExistence type="predicted"/>
<dbReference type="InterPro" id="IPR002586">
    <property type="entry name" value="CobQ/CobB/MinD/ParA_Nub-bd_dom"/>
</dbReference>
<evidence type="ECO:0000313" key="4">
    <source>
        <dbReference type="EMBL" id="MCQ8181187.1"/>
    </source>
</evidence>
<dbReference type="PANTHER" id="PTHR43384">
    <property type="entry name" value="SEPTUM SITE-DETERMINING PROTEIN MIND HOMOLOG, CHLOROPLASTIC-RELATED"/>
    <property type="match status" value="1"/>
</dbReference>
<gene>
    <name evidence="4" type="ORF">NP603_08710</name>
</gene>
<protein>
    <submittedName>
        <fullName evidence="4">AAA family ATPase</fullName>
    </submittedName>
</protein>
<dbReference type="PANTHER" id="PTHR43384:SF4">
    <property type="entry name" value="CELLULOSE BIOSYNTHESIS PROTEIN BCSQ-RELATED"/>
    <property type="match status" value="1"/>
</dbReference>
<evidence type="ECO:0000256" key="2">
    <source>
        <dbReference type="ARBA" id="ARBA00022840"/>
    </source>
</evidence>
<dbReference type="Pfam" id="PF01656">
    <property type="entry name" value="CbiA"/>
    <property type="match status" value="1"/>
</dbReference>
<dbReference type="Gene3D" id="3.40.50.300">
    <property type="entry name" value="P-loop containing nucleotide triphosphate hydrolases"/>
    <property type="match status" value="1"/>
</dbReference>
<dbReference type="RefSeq" id="WP_256610474.1">
    <property type="nucleotide sequence ID" value="NZ_JANIBM010000007.1"/>
</dbReference>
<dbReference type="InterPro" id="IPR027417">
    <property type="entry name" value="P-loop_NTPase"/>
</dbReference>
<reference evidence="4 5" key="1">
    <citation type="submission" date="2022-07" db="EMBL/GenBank/DDBJ databases">
        <title>Methylomonas rivi sp. nov., Methylomonas rosea sp. nov., Methylomonas aureus sp. nov. and Methylomonas subterranea sp. nov., four novel methanotrophs isolated from a freshwater creek and the deep terrestrial subsurface.</title>
        <authorList>
            <person name="Abin C."/>
            <person name="Sankaranarayanan K."/>
            <person name="Garner C."/>
            <person name="Sindelar R."/>
            <person name="Kotary K."/>
            <person name="Garner R."/>
            <person name="Barclay S."/>
            <person name="Lawson P."/>
            <person name="Krumholz L."/>
        </authorList>
    </citation>
    <scope>NUCLEOTIDE SEQUENCE [LARGE SCALE GENOMIC DNA]</scope>
    <source>
        <strain evidence="4 5">SURF-1</strain>
    </source>
</reference>
<dbReference type="InterPro" id="IPR050625">
    <property type="entry name" value="ParA/MinD_ATPase"/>
</dbReference>
<keyword evidence="2" id="KW-0067">ATP-binding</keyword>
<comment type="caution">
    <text evidence="4">The sequence shown here is derived from an EMBL/GenBank/DDBJ whole genome shotgun (WGS) entry which is preliminary data.</text>
</comment>
<accession>A0ABT1UG33</accession>
<keyword evidence="1" id="KW-0547">Nucleotide-binding</keyword>
<dbReference type="Proteomes" id="UP001524569">
    <property type="component" value="Unassembled WGS sequence"/>
</dbReference>
<evidence type="ECO:0000259" key="3">
    <source>
        <dbReference type="Pfam" id="PF01656"/>
    </source>
</evidence>
<evidence type="ECO:0000313" key="5">
    <source>
        <dbReference type="Proteomes" id="UP001524569"/>
    </source>
</evidence>
<name>A0ABT1UG33_9GAMM</name>
<keyword evidence="5" id="KW-1185">Reference proteome</keyword>
<organism evidence="4 5">
    <name type="scientific">Methylomonas aurea</name>
    <dbReference type="NCBI Taxonomy" id="2952224"/>
    <lineage>
        <taxon>Bacteria</taxon>
        <taxon>Pseudomonadati</taxon>
        <taxon>Pseudomonadota</taxon>
        <taxon>Gammaproteobacteria</taxon>
        <taxon>Methylococcales</taxon>
        <taxon>Methylococcaceae</taxon>
        <taxon>Methylomonas</taxon>
    </lineage>
</organism>